<comment type="catalytic activity">
    <reaction evidence="10">
        <text>L-seryl-[protein] + ATP = O-phospho-L-seryl-[protein] + ADP + H(+)</text>
        <dbReference type="Rhea" id="RHEA:17989"/>
        <dbReference type="Rhea" id="RHEA-COMP:9863"/>
        <dbReference type="Rhea" id="RHEA-COMP:11604"/>
        <dbReference type="ChEBI" id="CHEBI:15378"/>
        <dbReference type="ChEBI" id="CHEBI:29999"/>
        <dbReference type="ChEBI" id="CHEBI:30616"/>
        <dbReference type="ChEBI" id="CHEBI:83421"/>
        <dbReference type="ChEBI" id="CHEBI:456216"/>
        <dbReference type="EC" id="2.7.11.1"/>
    </reaction>
    <physiologicalReaction direction="left-to-right" evidence="10">
        <dbReference type="Rhea" id="RHEA:17990"/>
    </physiologicalReaction>
</comment>
<keyword evidence="5" id="KW-0418">Kinase</keyword>
<dbReference type="PROSITE" id="PS00107">
    <property type="entry name" value="PROTEIN_KINASE_ATP"/>
    <property type="match status" value="1"/>
</dbReference>
<dbReference type="InterPro" id="IPR035965">
    <property type="entry name" value="PAS-like_dom_sf"/>
</dbReference>
<evidence type="ECO:0000259" key="13">
    <source>
        <dbReference type="PROSITE" id="PS50011"/>
    </source>
</evidence>
<keyword evidence="4 11" id="KW-0547">Nucleotide-binding</keyword>
<dbReference type="CDD" id="cd13996">
    <property type="entry name" value="STKc_EIF2AK"/>
    <property type="match status" value="1"/>
</dbReference>
<evidence type="ECO:0000256" key="8">
    <source>
        <dbReference type="ARBA" id="ARBA00037982"/>
    </source>
</evidence>
<feature type="region of interest" description="Disordered" evidence="12">
    <location>
        <begin position="321"/>
        <end position="356"/>
    </location>
</feature>
<gene>
    <name evidence="14" type="ORF">HK097_003155</name>
</gene>
<feature type="region of interest" description="Disordered" evidence="12">
    <location>
        <begin position="132"/>
        <end position="160"/>
    </location>
</feature>
<dbReference type="GO" id="GO:0017148">
    <property type="term" value="P:negative regulation of translation"/>
    <property type="evidence" value="ECO:0007669"/>
    <property type="project" value="UniProtKB-KW"/>
</dbReference>
<dbReference type="EMBL" id="JADGJD010001726">
    <property type="protein sequence ID" value="KAJ3038504.1"/>
    <property type="molecule type" value="Genomic_DNA"/>
</dbReference>
<sequence length="605" mass="66149">MRFADHCADTDKDDDSDSAVIARLDRGKLYKAEDVGKVGAAKMEAKATRRSSGISVIIPGLNGRRKGKRTQPKCTLNPLLLAAYESINDMIVVLSSSTNTILYANTACCLEFGYTSTREVESLPLWHLLPDQKKSPKVDTNKGGSTHSSKPTQARSLDGSSFPVELSVAKVPNQAVTMASEGDESPLVLTLKKLTTSPSPLCSSPLSSRYKREFEELNCLGRGGFGVVYRAMNRLDGQEYAVKKVRLTSHPEDLSLFNAVSGVNGAGVGAGGVGGLSPPRRHRRTVSQSDSRLIREVKTFASLSNHPNVIRYYNAWIEPVDPSAPASDSEEESEEDASDDDTDDDDNATDLESADVVGGMDITVGEESAAGFVVGKRSSRGGNGGRAKHNATLFIQMQLCPFSDLRRWIETRGRVDYELNLDIFVQIVEGLAHIHQQNVIHRDIKPENIFVQDDFTVYLGDFGLAKSISQHIIAPSDSKRQQQPPMTPTTAISDHATVLASTDHGTWFYIAPEIHNSGTCTTKSDIYSLGIVLVELFCRFETGMERIIKLGEVKSKGVLPEELEERWPEVAEVVRWCLEGDHAERPSAVELLECELLSGDYETGG</sequence>
<dbReference type="NCBIfam" id="TIGR00229">
    <property type="entry name" value="sensory_box"/>
    <property type="match status" value="1"/>
</dbReference>
<evidence type="ECO:0000256" key="5">
    <source>
        <dbReference type="ARBA" id="ARBA00022777"/>
    </source>
</evidence>
<evidence type="ECO:0000313" key="14">
    <source>
        <dbReference type="EMBL" id="KAJ3038504.1"/>
    </source>
</evidence>
<dbReference type="InterPro" id="IPR050339">
    <property type="entry name" value="CC_SR_Kinase"/>
</dbReference>
<comment type="caution">
    <text evidence="14">The sequence shown here is derived from an EMBL/GenBank/DDBJ whole genome shotgun (WGS) entry which is preliminary data.</text>
</comment>
<dbReference type="AlphaFoldDB" id="A0AAD5WY12"/>
<evidence type="ECO:0000256" key="7">
    <source>
        <dbReference type="ARBA" id="ARBA00023193"/>
    </source>
</evidence>
<comment type="catalytic activity">
    <reaction evidence="9">
        <text>L-threonyl-[protein] + ATP = O-phospho-L-threonyl-[protein] + ADP + H(+)</text>
        <dbReference type="Rhea" id="RHEA:46608"/>
        <dbReference type="Rhea" id="RHEA-COMP:11060"/>
        <dbReference type="Rhea" id="RHEA-COMP:11605"/>
        <dbReference type="ChEBI" id="CHEBI:15378"/>
        <dbReference type="ChEBI" id="CHEBI:30013"/>
        <dbReference type="ChEBI" id="CHEBI:30616"/>
        <dbReference type="ChEBI" id="CHEBI:61977"/>
        <dbReference type="ChEBI" id="CHEBI:456216"/>
        <dbReference type="EC" id="2.7.11.1"/>
    </reaction>
    <physiologicalReaction direction="left-to-right" evidence="9">
        <dbReference type="Rhea" id="RHEA:46609"/>
    </physiologicalReaction>
</comment>
<dbReference type="InterPro" id="IPR000719">
    <property type="entry name" value="Prot_kinase_dom"/>
</dbReference>
<dbReference type="Gene3D" id="3.30.200.20">
    <property type="entry name" value="Phosphorylase Kinase, domain 1"/>
    <property type="match status" value="1"/>
</dbReference>
<dbReference type="GO" id="GO:0005737">
    <property type="term" value="C:cytoplasm"/>
    <property type="evidence" value="ECO:0007669"/>
    <property type="project" value="TreeGrafter"/>
</dbReference>
<protein>
    <recommendedName>
        <fullName evidence="1">non-specific serine/threonine protein kinase</fullName>
        <ecNumber evidence="1">2.7.11.1</ecNumber>
    </recommendedName>
</protein>
<evidence type="ECO:0000313" key="15">
    <source>
        <dbReference type="Proteomes" id="UP001212841"/>
    </source>
</evidence>
<organism evidence="14 15">
    <name type="scientific">Rhizophlyctis rosea</name>
    <dbReference type="NCBI Taxonomy" id="64517"/>
    <lineage>
        <taxon>Eukaryota</taxon>
        <taxon>Fungi</taxon>
        <taxon>Fungi incertae sedis</taxon>
        <taxon>Chytridiomycota</taxon>
        <taxon>Chytridiomycota incertae sedis</taxon>
        <taxon>Chytridiomycetes</taxon>
        <taxon>Rhizophlyctidales</taxon>
        <taxon>Rhizophlyctidaceae</taxon>
        <taxon>Rhizophlyctis</taxon>
    </lineage>
</organism>
<dbReference type="Pfam" id="PF00069">
    <property type="entry name" value="Pkinase"/>
    <property type="match status" value="1"/>
</dbReference>
<dbReference type="InterPro" id="IPR000014">
    <property type="entry name" value="PAS"/>
</dbReference>
<evidence type="ECO:0000256" key="9">
    <source>
        <dbReference type="ARBA" id="ARBA00048659"/>
    </source>
</evidence>
<feature type="compositionally biased region" description="Polar residues" evidence="12">
    <location>
        <begin position="142"/>
        <end position="159"/>
    </location>
</feature>
<keyword evidence="3" id="KW-0808">Transferase</keyword>
<feature type="compositionally biased region" description="Acidic residues" evidence="12">
    <location>
        <begin position="328"/>
        <end position="353"/>
    </location>
</feature>
<dbReference type="PROSITE" id="PS00108">
    <property type="entry name" value="PROTEIN_KINASE_ST"/>
    <property type="match status" value="1"/>
</dbReference>
<accession>A0AAD5WY12</accession>
<dbReference type="EC" id="2.7.11.1" evidence="1"/>
<dbReference type="InterPro" id="IPR017441">
    <property type="entry name" value="Protein_kinase_ATP_BS"/>
</dbReference>
<evidence type="ECO:0000256" key="11">
    <source>
        <dbReference type="PROSITE-ProRule" id="PRU10141"/>
    </source>
</evidence>
<dbReference type="GO" id="GO:0004694">
    <property type="term" value="F:eukaryotic translation initiation factor 2alpha kinase activity"/>
    <property type="evidence" value="ECO:0007669"/>
    <property type="project" value="TreeGrafter"/>
</dbReference>
<keyword evidence="2" id="KW-0723">Serine/threonine-protein kinase</keyword>
<dbReference type="PANTHER" id="PTHR11042">
    <property type="entry name" value="EUKARYOTIC TRANSLATION INITIATION FACTOR 2-ALPHA KINASE EIF2-ALPHA KINASE -RELATED"/>
    <property type="match status" value="1"/>
</dbReference>
<dbReference type="PROSITE" id="PS50011">
    <property type="entry name" value="PROTEIN_KINASE_DOM"/>
    <property type="match status" value="1"/>
</dbReference>
<keyword evidence="7" id="KW-0652">Protein synthesis inhibitor</keyword>
<evidence type="ECO:0000256" key="10">
    <source>
        <dbReference type="ARBA" id="ARBA00048977"/>
    </source>
</evidence>
<evidence type="ECO:0000256" key="4">
    <source>
        <dbReference type="ARBA" id="ARBA00022741"/>
    </source>
</evidence>
<feature type="binding site" evidence="11">
    <location>
        <position position="244"/>
    </location>
    <ligand>
        <name>ATP</name>
        <dbReference type="ChEBI" id="CHEBI:30616"/>
    </ligand>
</feature>
<dbReference type="SMART" id="SM00220">
    <property type="entry name" value="S_TKc"/>
    <property type="match status" value="1"/>
</dbReference>
<reference evidence="14" key="1">
    <citation type="submission" date="2020-05" db="EMBL/GenBank/DDBJ databases">
        <title>Phylogenomic resolution of chytrid fungi.</title>
        <authorList>
            <person name="Stajich J.E."/>
            <person name="Amses K."/>
            <person name="Simmons R."/>
            <person name="Seto K."/>
            <person name="Myers J."/>
            <person name="Bonds A."/>
            <person name="Quandt C.A."/>
            <person name="Barry K."/>
            <person name="Liu P."/>
            <person name="Grigoriev I."/>
            <person name="Longcore J.E."/>
            <person name="James T.Y."/>
        </authorList>
    </citation>
    <scope>NUCLEOTIDE SEQUENCE</scope>
    <source>
        <strain evidence="14">JEL0318</strain>
    </source>
</reference>
<comment type="similarity">
    <text evidence="8">Belongs to the protein kinase superfamily. Ser/Thr protein kinase family. GCN2 subfamily.</text>
</comment>
<keyword evidence="6 11" id="KW-0067">ATP-binding</keyword>
<name>A0AAD5WY12_9FUNG</name>
<dbReference type="Gene3D" id="3.30.450.20">
    <property type="entry name" value="PAS domain"/>
    <property type="match status" value="1"/>
</dbReference>
<evidence type="ECO:0000256" key="3">
    <source>
        <dbReference type="ARBA" id="ARBA00022679"/>
    </source>
</evidence>
<feature type="non-terminal residue" evidence="14">
    <location>
        <position position="1"/>
    </location>
</feature>
<dbReference type="GO" id="GO:0005524">
    <property type="term" value="F:ATP binding"/>
    <property type="evidence" value="ECO:0007669"/>
    <property type="project" value="UniProtKB-UniRule"/>
</dbReference>
<evidence type="ECO:0000256" key="2">
    <source>
        <dbReference type="ARBA" id="ARBA00022527"/>
    </source>
</evidence>
<dbReference type="SUPFAM" id="SSF56112">
    <property type="entry name" value="Protein kinase-like (PK-like)"/>
    <property type="match status" value="1"/>
</dbReference>
<proteinExistence type="inferred from homology"/>
<dbReference type="Gene3D" id="1.10.510.10">
    <property type="entry name" value="Transferase(Phosphotransferase) domain 1"/>
    <property type="match status" value="1"/>
</dbReference>
<feature type="domain" description="Protein kinase" evidence="13">
    <location>
        <begin position="214"/>
        <end position="597"/>
    </location>
</feature>
<evidence type="ECO:0000256" key="6">
    <source>
        <dbReference type="ARBA" id="ARBA00022840"/>
    </source>
</evidence>
<dbReference type="Proteomes" id="UP001212841">
    <property type="component" value="Unassembled WGS sequence"/>
</dbReference>
<dbReference type="PANTHER" id="PTHR11042:SF160">
    <property type="entry name" value="EUKARYOTIC TRANSLATION INITIATION FACTOR 2-ALPHA KINASE 1"/>
    <property type="match status" value="1"/>
</dbReference>
<dbReference type="GO" id="GO:0005634">
    <property type="term" value="C:nucleus"/>
    <property type="evidence" value="ECO:0007669"/>
    <property type="project" value="TreeGrafter"/>
</dbReference>
<evidence type="ECO:0000256" key="12">
    <source>
        <dbReference type="SAM" id="MobiDB-lite"/>
    </source>
</evidence>
<feature type="region of interest" description="Disordered" evidence="12">
    <location>
        <begin position="271"/>
        <end position="290"/>
    </location>
</feature>
<dbReference type="InterPro" id="IPR011009">
    <property type="entry name" value="Kinase-like_dom_sf"/>
</dbReference>
<evidence type="ECO:0000256" key="1">
    <source>
        <dbReference type="ARBA" id="ARBA00012513"/>
    </source>
</evidence>
<keyword evidence="15" id="KW-1185">Reference proteome</keyword>
<dbReference type="InterPro" id="IPR008271">
    <property type="entry name" value="Ser/Thr_kinase_AS"/>
</dbReference>
<dbReference type="SUPFAM" id="SSF55785">
    <property type="entry name" value="PYP-like sensor domain (PAS domain)"/>
    <property type="match status" value="1"/>
</dbReference>